<dbReference type="OrthoDB" id="8537043at2"/>
<reference evidence="2 3" key="1">
    <citation type="submission" date="2019-11" db="EMBL/GenBank/DDBJ databases">
        <title>Type strains purchased from KCTC, JCM and DSMZ.</title>
        <authorList>
            <person name="Lu H."/>
        </authorList>
    </citation>
    <scope>NUCLEOTIDE SEQUENCE [LARGE SCALE GENOMIC DNA]</scope>
    <source>
        <strain evidence="2 3">JCM 31587</strain>
    </source>
</reference>
<dbReference type="Proteomes" id="UP000472320">
    <property type="component" value="Unassembled WGS sequence"/>
</dbReference>
<name>A0A6L6QIR4_9BURK</name>
<organism evidence="2 3">
    <name type="scientific">Massilia eburnea</name>
    <dbReference type="NCBI Taxonomy" id="1776165"/>
    <lineage>
        <taxon>Bacteria</taxon>
        <taxon>Pseudomonadati</taxon>
        <taxon>Pseudomonadota</taxon>
        <taxon>Betaproteobacteria</taxon>
        <taxon>Burkholderiales</taxon>
        <taxon>Oxalobacteraceae</taxon>
        <taxon>Telluria group</taxon>
        <taxon>Massilia</taxon>
    </lineage>
</organism>
<feature type="transmembrane region" description="Helical" evidence="1">
    <location>
        <begin position="76"/>
        <end position="97"/>
    </location>
</feature>
<keyword evidence="3" id="KW-1185">Reference proteome</keyword>
<dbReference type="RefSeq" id="WP_155454475.1">
    <property type="nucleotide sequence ID" value="NZ_WNKX01000008.1"/>
</dbReference>
<dbReference type="AlphaFoldDB" id="A0A6L6QIR4"/>
<comment type="caution">
    <text evidence="2">The sequence shown here is derived from an EMBL/GenBank/DDBJ whole genome shotgun (WGS) entry which is preliminary data.</text>
</comment>
<gene>
    <name evidence="2" type="ORF">GM658_13050</name>
</gene>
<dbReference type="EMBL" id="WNKX01000008">
    <property type="protein sequence ID" value="MTW11526.1"/>
    <property type="molecule type" value="Genomic_DNA"/>
</dbReference>
<evidence type="ECO:0000313" key="2">
    <source>
        <dbReference type="EMBL" id="MTW11526.1"/>
    </source>
</evidence>
<keyword evidence="1" id="KW-0472">Membrane</keyword>
<evidence type="ECO:0000256" key="1">
    <source>
        <dbReference type="SAM" id="Phobius"/>
    </source>
</evidence>
<keyword evidence="1" id="KW-0812">Transmembrane</keyword>
<feature type="transmembrane region" description="Helical" evidence="1">
    <location>
        <begin position="125"/>
        <end position="145"/>
    </location>
</feature>
<evidence type="ECO:0000313" key="3">
    <source>
        <dbReference type="Proteomes" id="UP000472320"/>
    </source>
</evidence>
<proteinExistence type="predicted"/>
<accession>A0A6L6QIR4</accession>
<feature type="transmembrane region" description="Helical" evidence="1">
    <location>
        <begin position="27"/>
        <end position="44"/>
    </location>
</feature>
<protein>
    <recommendedName>
        <fullName evidence="4">DNA gyrase subunit B</fullName>
    </recommendedName>
</protein>
<feature type="transmembrane region" description="Helical" evidence="1">
    <location>
        <begin position="51"/>
        <end position="70"/>
    </location>
</feature>
<evidence type="ECO:0008006" key="4">
    <source>
        <dbReference type="Google" id="ProtNLM"/>
    </source>
</evidence>
<feature type="transmembrane region" description="Helical" evidence="1">
    <location>
        <begin position="151"/>
        <end position="171"/>
    </location>
</feature>
<keyword evidence="1" id="KW-1133">Transmembrane helix</keyword>
<sequence>MLWNVLTAALTLLYPLAIWLGHGQLEPRWLACVLLLAAASRLPALRISAAARWSVAGAMVLAALAVWSNVLLPLKLYPVLVNMAFLAAFGYSLTTPVSMIERLARLREPDLPPEGVAYTRRVTQAWCLFFVVNGSIALATALWASEAVWSLYNGVISYGLMGLMFGGEFLLRRRMRKAVSHA</sequence>